<dbReference type="EMBL" id="LAQU01000071">
    <property type="protein sequence ID" value="KKB61104.1"/>
    <property type="molecule type" value="Genomic_DNA"/>
</dbReference>
<reference evidence="6 7" key="1">
    <citation type="submission" date="2015-03" db="EMBL/GenBank/DDBJ databases">
        <title>Draft Genome Sequence of Burkholderia andropogonis type strain ICMP2807, isolated from Sorghum bicolor.</title>
        <authorList>
            <person name="Lopes-Santos L."/>
            <person name="Castro D.B."/>
            <person name="Ottoboni L.M."/>
            <person name="Park D."/>
            <person name="Weirc B.S."/>
            <person name="Destefano S.A."/>
        </authorList>
    </citation>
    <scope>NUCLEOTIDE SEQUENCE [LARGE SCALE GENOMIC DNA]</scope>
    <source>
        <strain evidence="6 7">ICMP2807</strain>
    </source>
</reference>
<gene>
    <name evidence="6" type="ORF">WM40_25115</name>
</gene>
<protein>
    <recommendedName>
        <fullName evidence="8">Conjugal transfer protein TrbL</fullName>
    </recommendedName>
</protein>
<keyword evidence="2 5" id="KW-0812">Transmembrane</keyword>
<dbReference type="GO" id="GO:0016020">
    <property type="term" value="C:membrane"/>
    <property type="evidence" value="ECO:0007669"/>
    <property type="project" value="UniProtKB-SubCell"/>
</dbReference>
<sequence>MSVAAPISYINAAFTAMQAEGISLASTFVSEGKNIAMILLLIMCTWWLVNYLLMGNMQDFMAQTLRSVIKFGIVMYMLVNWTGTTYTFFAVNFQTAAEQVDSSTSSVDGLVAEIGTTISDMFSGTQVKSAQVCETTTDTSGKETKTCPDMTSTVGVLKAAWIYIKNAPIMFLTLMLKILCIGVLVLMEILLIITMQIGTILLSIGFVVGPLLVPGLVMPYVEFLFNGWLKFILASGMYKIVAAVMVAMFSKTISTQITAVMASVAKTSGTVSDEYFGTQYIAYISLLLMGLLGIALMTQIPGIANGLISGNTGSGGEGSLKKANTNAANLAAGTAQKIRDVASKALGKL</sequence>
<keyword evidence="3 5" id="KW-1133">Transmembrane helix</keyword>
<feature type="transmembrane region" description="Helical" evidence="5">
    <location>
        <begin position="73"/>
        <end position="93"/>
    </location>
</feature>
<dbReference type="Proteomes" id="UP000033618">
    <property type="component" value="Unassembled WGS sequence"/>
</dbReference>
<accession>A0A0F5JU08</accession>
<dbReference type="OrthoDB" id="9068384at2"/>
<organism evidence="6 7">
    <name type="scientific">Robbsia andropogonis</name>
    <dbReference type="NCBI Taxonomy" id="28092"/>
    <lineage>
        <taxon>Bacteria</taxon>
        <taxon>Pseudomonadati</taxon>
        <taxon>Pseudomonadota</taxon>
        <taxon>Betaproteobacteria</taxon>
        <taxon>Burkholderiales</taxon>
        <taxon>Burkholderiaceae</taxon>
        <taxon>Robbsia</taxon>
    </lineage>
</organism>
<name>A0A0F5JU08_9BURK</name>
<dbReference type="Pfam" id="PF04610">
    <property type="entry name" value="TrbL"/>
    <property type="match status" value="1"/>
</dbReference>
<dbReference type="InterPro" id="IPR007688">
    <property type="entry name" value="Conjugal_tfr_TrbL/VirB6"/>
</dbReference>
<dbReference type="GO" id="GO:0030255">
    <property type="term" value="P:protein secretion by the type IV secretion system"/>
    <property type="evidence" value="ECO:0007669"/>
    <property type="project" value="InterPro"/>
</dbReference>
<comment type="subcellular location">
    <subcellularLocation>
        <location evidence="1">Membrane</location>
        <topology evidence="1">Multi-pass membrane protein</topology>
    </subcellularLocation>
</comment>
<evidence type="ECO:0000256" key="3">
    <source>
        <dbReference type="ARBA" id="ARBA00022989"/>
    </source>
</evidence>
<evidence type="ECO:0000313" key="7">
    <source>
        <dbReference type="Proteomes" id="UP000033618"/>
    </source>
</evidence>
<keyword evidence="4 5" id="KW-0472">Membrane</keyword>
<evidence type="ECO:0000313" key="6">
    <source>
        <dbReference type="EMBL" id="KKB61104.1"/>
    </source>
</evidence>
<evidence type="ECO:0008006" key="8">
    <source>
        <dbReference type="Google" id="ProtNLM"/>
    </source>
</evidence>
<dbReference type="AlphaFoldDB" id="A0A0F5JU08"/>
<proteinExistence type="predicted"/>
<evidence type="ECO:0000256" key="5">
    <source>
        <dbReference type="SAM" id="Phobius"/>
    </source>
</evidence>
<feature type="transmembrane region" description="Helical" evidence="5">
    <location>
        <begin position="227"/>
        <end position="249"/>
    </location>
</feature>
<comment type="caution">
    <text evidence="6">The sequence shown here is derived from an EMBL/GenBank/DDBJ whole genome shotgun (WGS) entry which is preliminary data.</text>
</comment>
<evidence type="ECO:0000256" key="4">
    <source>
        <dbReference type="ARBA" id="ARBA00023136"/>
    </source>
</evidence>
<feature type="transmembrane region" description="Helical" evidence="5">
    <location>
        <begin position="200"/>
        <end position="221"/>
    </location>
</feature>
<dbReference type="PATRIC" id="fig|28092.6.peg.5932"/>
<keyword evidence="7" id="KW-1185">Reference proteome</keyword>
<dbReference type="STRING" id="28092.WM40_25115"/>
<dbReference type="RefSeq" id="WP_046154350.1">
    <property type="nucleotide sequence ID" value="NZ_CADFGU010000016.1"/>
</dbReference>
<feature type="transmembrane region" description="Helical" evidence="5">
    <location>
        <begin position="280"/>
        <end position="300"/>
    </location>
</feature>
<feature type="transmembrane region" description="Helical" evidence="5">
    <location>
        <begin position="169"/>
        <end position="193"/>
    </location>
</feature>
<evidence type="ECO:0000256" key="2">
    <source>
        <dbReference type="ARBA" id="ARBA00022692"/>
    </source>
</evidence>
<evidence type="ECO:0000256" key="1">
    <source>
        <dbReference type="ARBA" id="ARBA00004141"/>
    </source>
</evidence>
<feature type="transmembrane region" description="Helical" evidence="5">
    <location>
        <begin position="35"/>
        <end position="53"/>
    </location>
</feature>